<dbReference type="InterPro" id="IPR007226">
    <property type="entry name" value="SRS_dom"/>
</dbReference>
<dbReference type="Pfam" id="PF04092">
    <property type="entry name" value="SAG"/>
    <property type="match status" value="1"/>
</dbReference>
<dbReference type="GO" id="GO:0016020">
    <property type="term" value="C:membrane"/>
    <property type="evidence" value="ECO:0007669"/>
    <property type="project" value="InterPro"/>
</dbReference>
<name>A0A2C6KGT2_9APIC</name>
<dbReference type="RefSeq" id="XP_067917600.1">
    <property type="nucleotide sequence ID" value="XM_068070423.1"/>
</dbReference>
<keyword evidence="4" id="KW-1185">Reference proteome</keyword>
<dbReference type="EMBL" id="MIGC01007121">
    <property type="protein sequence ID" value="PHJ15868.1"/>
    <property type="molecule type" value="Genomic_DNA"/>
</dbReference>
<dbReference type="Proteomes" id="UP000221165">
    <property type="component" value="Unassembled WGS sequence"/>
</dbReference>
<organism evidence="3 4">
    <name type="scientific">Cystoisospora suis</name>
    <dbReference type="NCBI Taxonomy" id="483139"/>
    <lineage>
        <taxon>Eukaryota</taxon>
        <taxon>Sar</taxon>
        <taxon>Alveolata</taxon>
        <taxon>Apicomplexa</taxon>
        <taxon>Conoidasida</taxon>
        <taxon>Coccidia</taxon>
        <taxon>Eucoccidiorida</taxon>
        <taxon>Eimeriorina</taxon>
        <taxon>Sarcocystidae</taxon>
        <taxon>Cystoisospora</taxon>
    </lineage>
</organism>
<sequence>MATWLMKVTVETRRSAATDQTVRCAYGATSNKAARPTVTLTPQNNKVTLVCGSKDHTEVQPRDYQTNYCADANVGTACKKEAYTTFIKDFKPEWWTKVEATQNVTLTLPPENFPVTAKSIHLECGYKSEGSRESQAEGSQASRPTVCVGGCGH</sequence>
<accession>A0A2C6KGT2</accession>
<evidence type="ECO:0000259" key="2">
    <source>
        <dbReference type="Pfam" id="PF04092"/>
    </source>
</evidence>
<feature type="domain" description="SRS" evidence="2">
    <location>
        <begin position="20"/>
        <end position="147"/>
    </location>
</feature>
<dbReference type="GeneID" id="94433634"/>
<dbReference type="OrthoDB" id="331365at2759"/>
<dbReference type="Gene3D" id="2.60.40.1320">
    <property type="entry name" value="SRS domain"/>
    <property type="match status" value="1"/>
</dbReference>
<reference evidence="3 4" key="1">
    <citation type="journal article" date="2017" name="Int. J. Parasitol.">
        <title>The genome of the protozoan parasite Cystoisospora suis and a reverse vaccinology approach to identify vaccine candidates.</title>
        <authorList>
            <person name="Palmieri N."/>
            <person name="Shrestha A."/>
            <person name="Ruttkowski B."/>
            <person name="Beck T."/>
            <person name="Vogl C."/>
            <person name="Tomley F."/>
            <person name="Blake D.P."/>
            <person name="Joachim A."/>
        </authorList>
    </citation>
    <scope>NUCLEOTIDE SEQUENCE [LARGE SCALE GENOMIC DNA]</scope>
    <source>
        <strain evidence="3 4">Wien I</strain>
    </source>
</reference>
<dbReference type="InterPro" id="IPR028352">
    <property type="entry name" value="Surface_antig_SAG1"/>
</dbReference>
<evidence type="ECO:0000313" key="4">
    <source>
        <dbReference type="Proteomes" id="UP000221165"/>
    </source>
</evidence>
<evidence type="ECO:0000313" key="3">
    <source>
        <dbReference type="EMBL" id="PHJ15868.1"/>
    </source>
</evidence>
<proteinExistence type="predicted"/>
<protein>
    <submittedName>
        <fullName evidence="3">Srs domain-containing protein</fullName>
    </submittedName>
</protein>
<dbReference type="PRINTS" id="PR01801">
    <property type="entry name" value="SURFCEANTIGN"/>
</dbReference>
<evidence type="ECO:0000256" key="1">
    <source>
        <dbReference type="SAM" id="MobiDB-lite"/>
    </source>
</evidence>
<feature type="region of interest" description="Disordered" evidence="1">
    <location>
        <begin position="131"/>
        <end position="153"/>
    </location>
</feature>
<dbReference type="VEuPathDB" id="ToxoDB:CSUI_010318"/>
<dbReference type="InterPro" id="IPR036755">
    <property type="entry name" value="SRS_dom_sf"/>
</dbReference>
<dbReference type="AlphaFoldDB" id="A0A2C6KGT2"/>
<dbReference type="SUPFAM" id="SSF74877">
    <property type="entry name" value="Major surface antigen p30, SAG1"/>
    <property type="match status" value="1"/>
</dbReference>
<gene>
    <name evidence="3" type="ORF">CSUI_010318</name>
</gene>
<comment type="caution">
    <text evidence="3">The sequence shown here is derived from an EMBL/GenBank/DDBJ whole genome shotgun (WGS) entry which is preliminary data.</text>
</comment>